<dbReference type="AlphaFoldDB" id="A0A8J7C971"/>
<keyword evidence="8" id="KW-1185">Reference proteome</keyword>
<dbReference type="InterPro" id="IPR002502">
    <property type="entry name" value="Amidase_domain"/>
</dbReference>
<sequence length="282" mass="31949">MSIRVKKIWVLMIFPLFFSLTVGLLFVGSQLQQKKAVKPHLDTNVWSQYPSYQLGLTKTKKPQSKKQTTPTYSLTNTDAFRKYKPPYKIVWAHPSNYGERFTKDVYGVPVRNSPIIVLHETDAPVSSVLNFFKNAHTDENIQASYHTLIQLDGTVVYLVPPEKRAFGAANSVFHGSKGPETVKTNPNLPPSVNNFAYHVSLESPPSGYMNGKPTHEGYSEVQYRSLAWLVAQSNVPDNRITTHRAVDRSGQKIDPRSFDFKKFFNLLHSFRKLSISSSKTVE</sequence>
<keyword evidence="5" id="KW-0472">Membrane</keyword>
<dbReference type="EC" id="3.5.1.28" evidence="2"/>
<evidence type="ECO:0000256" key="2">
    <source>
        <dbReference type="ARBA" id="ARBA00011901"/>
    </source>
</evidence>
<dbReference type="EMBL" id="JACXAE010000083">
    <property type="protein sequence ID" value="MBD2775606.1"/>
    <property type="molecule type" value="Genomic_DNA"/>
</dbReference>
<protein>
    <recommendedName>
        <fullName evidence="2">N-acetylmuramoyl-L-alanine amidase</fullName>
        <ecNumber evidence="2">3.5.1.28</ecNumber>
    </recommendedName>
</protein>
<dbReference type="SMART" id="SM00644">
    <property type="entry name" value="Ami_2"/>
    <property type="match status" value="1"/>
</dbReference>
<dbReference type="GO" id="GO:0071555">
    <property type="term" value="P:cell wall organization"/>
    <property type="evidence" value="ECO:0007669"/>
    <property type="project" value="UniProtKB-KW"/>
</dbReference>
<dbReference type="GO" id="GO:0009253">
    <property type="term" value="P:peptidoglycan catabolic process"/>
    <property type="evidence" value="ECO:0007669"/>
    <property type="project" value="InterPro"/>
</dbReference>
<dbReference type="InterPro" id="IPR036505">
    <property type="entry name" value="Amidase/PGRP_sf"/>
</dbReference>
<keyword evidence="5" id="KW-1133">Transmembrane helix</keyword>
<proteinExistence type="predicted"/>
<evidence type="ECO:0000256" key="3">
    <source>
        <dbReference type="ARBA" id="ARBA00022801"/>
    </source>
</evidence>
<dbReference type="SUPFAM" id="SSF55846">
    <property type="entry name" value="N-acetylmuramoyl-L-alanine amidase-like"/>
    <property type="match status" value="1"/>
</dbReference>
<accession>A0A8J7C971</accession>
<evidence type="ECO:0000256" key="1">
    <source>
        <dbReference type="ARBA" id="ARBA00001561"/>
    </source>
</evidence>
<reference evidence="7" key="1">
    <citation type="submission" date="2020-09" db="EMBL/GenBank/DDBJ databases">
        <title>Iningainema tapete sp. nov. (Scytonemataceae, Cyanobacteria) from greenhouses in central Florida (USA) produces two types of nodularin with biosynthetic potential for microcystin-LR and anabaenopeptins.</title>
        <authorList>
            <person name="Berthold D.E."/>
            <person name="Lefler F.W."/>
            <person name="Huang I.-S."/>
            <person name="Abdulla H."/>
            <person name="Zimba P.V."/>
            <person name="Laughinghouse H.D. IV."/>
        </authorList>
    </citation>
    <scope>NUCLEOTIDE SEQUENCE</scope>
    <source>
        <strain evidence="7">BLCCT55</strain>
    </source>
</reference>
<dbReference type="CDD" id="cd06583">
    <property type="entry name" value="PGRP"/>
    <property type="match status" value="1"/>
</dbReference>
<dbReference type="Gene3D" id="3.40.80.10">
    <property type="entry name" value="Peptidoglycan recognition protein-like"/>
    <property type="match status" value="1"/>
</dbReference>
<evidence type="ECO:0000313" key="7">
    <source>
        <dbReference type="EMBL" id="MBD2775606.1"/>
    </source>
</evidence>
<feature type="transmembrane region" description="Helical" evidence="5">
    <location>
        <begin position="9"/>
        <end position="28"/>
    </location>
</feature>
<comment type="catalytic activity">
    <reaction evidence="1">
        <text>Hydrolyzes the link between N-acetylmuramoyl residues and L-amino acid residues in certain cell-wall glycopeptides.</text>
        <dbReference type="EC" id="3.5.1.28"/>
    </reaction>
</comment>
<organism evidence="7 8">
    <name type="scientific">Iningainema tapete BLCC-T55</name>
    <dbReference type="NCBI Taxonomy" id="2748662"/>
    <lineage>
        <taxon>Bacteria</taxon>
        <taxon>Bacillati</taxon>
        <taxon>Cyanobacteriota</taxon>
        <taxon>Cyanophyceae</taxon>
        <taxon>Nostocales</taxon>
        <taxon>Scytonemataceae</taxon>
        <taxon>Iningainema tapete</taxon>
    </lineage>
</organism>
<dbReference type="InterPro" id="IPR051206">
    <property type="entry name" value="NAMLAA_amidase_2"/>
</dbReference>
<dbReference type="GO" id="GO:0009254">
    <property type="term" value="P:peptidoglycan turnover"/>
    <property type="evidence" value="ECO:0007669"/>
    <property type="project" value="TreeGrafter"/>
</dbReference>
<keyword evidence="5" id="KW-0812">Transmembrane</keyword>
<evidence type="ECO:0000313" key="8">
    <source>
        <dbReference type="Proteomes" id="UP000629098"/>
    </source>
</evidence>
<gene>
    <name evidence="7" type="ORF">ICL16_27000</name>
</gene>
<dbReference type="PANTHER" id="PTHR30417">
    <property type="entry name" value="N-ACETYLMURAMOYL-L-ALANINE AMIDASE AMID"/>
    <property type="match status" value="1"/>
</dbReference>
<dbReference type="GO" id="GO:0008745">
    <property type="term" value="F:N-acetylmuramoyl-L-alanine amidase activity"/>
    <property type="evidence" value="ECO:0007669"/>
    <property type="project" value="UniProtKB-EC"/>
</dbReference>
<keyword evidence="4" id="KW-0961">Cell wall biogenesis/degradation</keyword>
<evidence type="ECO:0000256" key="4">
    <source>
        <dbReference type="ARBA" id="ARBA00023316"/>
    </source>
</evidence>
<evidence type="ECO:0000259" key="6">
    <source>
        <dbReference type="SMART" id="SM00644"/>
    </source>
</evidence>
<comment type="caution">
    <text evidence="7">The sequence shown here is derived from an EMBL/GenBank/DDBJ whole genome shotgun (WGS) entry which is preliminary data.</text>
</comment>
<dbReference type="PANTHER" id="PTHR30417:SF1">
    <property type="entry name" value="N-ACETYLMURAMOYL-L-ALANINE AMIDASE AMID"/>
    <property type="match status" value="1"/>
</dbReference>
<name>A0A8J7C971_9CYAN</name>
<dbReference type="Proteomes" id="UP000629098">
    <property type="component" value="Unassembled WGS sequence"/>
</dbReference>
<evidence type="ECO:0000256" key="5">
    <source>
        <dbReference type="SAM" id="Phobius"/>
    </source>
</evidence>
<feature type="domain" description="N-acetylmuramoyl-L-alanine amidase" evidence="6">
    <location>
        <begin position="103"/>
        <end position="256"/>
    </location>
</feature>
<keyword evidence="3" id="KW-0378">Hydrolase</keyword>
<dbReference type="Pfam" id="PF01510">
    <property type="entry name" value="Amidase_2"/>
    <property type="match status" value="1"/>
</dbReference>